<protein>
    <submittedName>
        <fullName evidence="2">PD-(D/E)XK nuclease superfamily protein</fullName>
    </submittedName>
</protein>
<dbReference type="Pfam" id="PF08011">
    <property type="entry name" value="PDDEXK_9"/>
    <property type="match status" value="1"/>
</dbReference>
<evidence type="ECO:0000313" key="2">
    <source>
        <dbReference type="EMBL" id="SFK29451.1"/>
    </source>
</evidence>
<dbReference type="PANTHER" id="PTHR34825">
    <property type="entry name" value="CONSERVED PROTEIN, WITH A WEAK D-GALACTARATE DEHYDRATASE/ALTRONATE HYDROLASE DOMAIN"/>
    <property type="match status" value="1"/>
</dbReference>
<sequence length="586" mass="67122">MDKKKIIVGMRSLSEIRDKGGIYIDKTRFIDYLENNAVTSVPVFLRPRRFGKSLTASMLHCYYDIAKKDTFEKNFKGTWIYDHRTPLASSYYVIHFDFSDVSSEPSEVNYTFLTSVGSAINSFSNTYPDKGLSQKQLDFSSYKTATDLMLVFLNNFSNKAKKGEYLYVIIDEYDHFANEILTRNKEAFKDITSTAEGHEGLIKRFYALLKKFYRGEGNGSIDRFFITGVSSVSLDSVTSGFNIATNISSISLFNEMIGFTHDELSEIIDETVDFSQLPDISKEQLMQIMEENFDGYAFEKKAKLKMCNSNLCLTYLGRLILERELPLLNEISLNDDAGKLNGMLNLCEDDVREEIVRAMFNKEPIVTELPDKMNLNSTNYFDKSQMVSLLYHLGYLTIDTETSRKKGITCFVIPNKVYEKLFLDYCRMAIGYRADVYKDLSSMYEETADITTLLETLTEQIEKKINPQSLGKFTEMALQLICDSIINNGGDRQLKSYTEFYTGKGFADIFVKNTYPNGHNFLLELKYLHKKDGCKPAVEGKLLEAKEEIERYRQGTVLKEKVGNHPLDCYAIVFVGSECRLSQRID</sequence>
<proteinExistence type="predicted"/>
<dbReference type="InterPro" id="IPR012547">
    <property type="entry name" value="PDDEXK_9"/>
</dbReference>
<dbReference type="AlphaFoldDB" id="A0A662ZB65"/>
<reference evidence="2 3" key="1">
    <citation type="submission" date="2016-10" db="EMBL/GenBank/DDBJ databases">
        <authorList>
            <person name="Varghese N."/>
            <person name="Submissions S."/>
        </authorList>
    </citation>
    <scope>NUCLEOTIDE SEQUENCE [LARGE SCALE GENOMIC DNA]</scope>
    <source>
        <strain evidence="2 3">22B</strain>
    </source>
</reference>
<name>A0A662ZB65_9GAMM</name>
<dbReference type="InterPro" id="IPR018631">
    <property type="entry name" value="AAA-ATPase-like_dom"/>
</dbReference>
<dbReference type="RefSeq" id="WP_074841285.1">
    <property type="nucleotide sequence ID" value="NZ_CP047056.1"/>
</dbReference>
<dbReference type="EMBL" id="FOSF01000050">
    <property type="protein sequence ID" value="SFK29451.1"/>
    <property type="molecule type" value="Genomic_DNA"/>
</dbReference>
<dbReference type="Proteomes" id="UP000243374">
    <property type="component" value="Unassembled WGS sequence"/>
</dbReference>
<evidence type="ECO:0000313" key="3">
    <source>
        <dbReference type="Proteomes" id="UP000243374"/>
    </source>
</evidence>
<evidence type="ECO:0000259" key="1">
    <source>
        <dbReference type="Pfam" id="PF09820"/>
    </source>
</evidence>
<dbReference type="PANTHER" id="PTHR34825:SF2">
    <property type="entry name" value="AAA-ATPASE-LIKE DOMAIN-CONTAINING PROTEIN"/>
    <property type="match status" value="1"/>
</dbReference>
<organism evidence="2 3">
    <name type="scientific">Succinivibrio dextrinosolvens</name>
    <dbReference type="NCBI Taxonomy" id="83771"/>
    <lineage>
        <taxon>Bacteria</taxon>
        <taxon>Pseudomonadati</taxon>
        <taxon>Pseudomonadota</taxon>
        <taxon>Gammaproteobacteria</taxon>
        <taxon>Aeromonadales</taxon>
        <taxon>Succinivibrionaceae</taxon>
        <taxon>Succinivibrio</taxon>
    </lineage>
</organism>
<gene>
    <name evidence="2" type="ORF">SAMN04487865_10508</name>
</gene>
<dbReference type="Pfam" id="PF09820">
    <property type="entry name" value="AAA-ATPase_like"/>
    <property type="match status" value="1"/>
</dbReference>
<accession>A0A662ZB65</accession>
<feature type="domain" description="AAA-ATPase-like" evidence="1">
    <location>
        <begin position="8"/>
        <end position="238"/>
    </location>
</feature>
<keyword evidence="3" id="KW-1185">Reference proteome</keyword>
<dbReference type="OrthoDB" id="5619227at2"/>